<evidence type="ECO:0000313" key="3">
    <source>
        <dbReference type="Proteomes" id="UP000315295"/>
    </source>
</evidence>
<keyword evidence="1" id="KW-0812">Transmembrane</keyword>
<proteinExistence type="predicted"/>
<name>A0A540MZL0_MALBA</name>
<keyword evidence="1" id="KW-0472">Membrane</keyword>
<gene>
    <name evidence="2" type="ORF">C1H46_010208</name>
</gene>
<keyword evidence="3" id="KW-1185">Reference proteome</keyword>
<accession>A0A540MZL0</accession>
<feature type="transmembrane region" description="Helical" evidence="1">
    <location>
        <begin position="12"/>
        <end position="32"/>
    </location>
</feature>
<dbReference type="Proteomes" id="UP000315295">
    <property type="component" value="Unassembled WGS sequence"/>
</dbReference>
<protein>
    <submittedName>
        <fullName evidence="2">Uncharacterized protein</fullName>
    </submittedName>
</protein>
<keyword evidence="1" id="KW-1133">Transmembrane helix</keyword>
<reference evidence="2 3" key="1">
    <citation type="journal article" date="2019" name="G3 (Bethesda)">
        <title>Sequencing of a Wild Apple (Malus baccata) Genome Unravels the Differences Between Cultivated and Wild Apple Species Regarding Disease Resistance and Cold Tolerance.</title>
        <authorList>
            <person name="Chen X."/>
        </authorList>
    </citation>
    <scope>NUCLEOTIDE SEQUENCE [LARGE SCALE GENOMIC DNA]</scope>
    <source>
        <strain evidence="3">cv. Shandingzi</strain>
        <tissue evidence="2">Leaves</tissue>
    </source>
</reference>
<evidence type="ECO:0000256" key="1">
    <source>
        <dbReference type="SAM" id="Phobius"/>
    </source>
</evidence>
<evidence type="ECO:0000313" key="2">
    <source>
        <dbReference type="EMBL" id="TQE04214.1"/>
    </source>
</evidence>
<organism evidence="2 3">
    <name type="scientific">Malus baccata</name>
    <name type="common">Siberian crab apple</name>
    <name type="synonym">Pyrus baccata</name>
    <dbReference type="NCBI Taxonomy" id="106549"/>
    <lineage>
        <taxon>Eukaryota</taxon>
        <taxon>Viridiplantae</taxon>
        <taxon>Streptophyta</taxon>
        <taxon>Embryophyta</taxon>
        <taxon>Tracheophyta</taxon>
        <taxon>Spermatophyta</taxon>
        <taxon>Magnoliopsida</taxon>
        <taxon>eudicotyledons</taxon>
        <taxon>Gunneridae</taxon>
        <taxon>Pentapetalae</taxon>
        <taxon>rosids</taxon>
        <taxon>fabids</taxon>
        <taxon>Rosales</taxon>
        <taxon>Rosaceae</taxon>
        <taxon>Amygdaloideae</taxon>
        <taxon>Maleae</taxon>
        <taxon>Malus</taxon>
    </lineage>
</organism>
<sequence length="128" mass="14285">MGLETGKSRGFLKYLHLIGAIFFTFWMCKVWVVHIIGPNLSQSFNEYLKVLEADIQFANTLCQRILRTSCVILASENNLDAVAGEGTPSYEPRSTLLLLETCSLCILLCWLETCELLILNAIALGLDV</sequence>
<dbReference type="AlphaFoldDB" id="A0A540MZL0"/>
<comment type="caution">
    <text evidence="2">The sequence shown here is derived from an EMBL/GenBank/DDBJ whole genome shotgun (WGS) entry which is preliminary data.</text>
</comment>
<dbReference type="EMBL" id="VIEB01000144">
    <property type="protein sequence ID" value="TQE04214.1"/>
    <property type="molecule type" value="Genomic_DNA"/>
</dbReference>